<reference evidence="1 2" key="1">
    <citation type="submission" date="2020-02" db="EMBL/GenBank/DDBJ databases">
        <authorList>
            <person name="Li X.-J."/>
            <person name="Feng X.-M."/>
        </authorList>
    </citation>
    <scope>NUCLEOTIDE SEQUENCE [LARGE SCALE GENOMIC DNA]</scope>
    <source>
        <strain evidence="1 2">CGMCC 4.7225</strain>
    </source>
</reference>
<protein>
    <submittedName>
        <fullName evidence="1">FMN-binding negative transcriptional regulator</fullName>
    </submittedName>
</protein>
<dbReference type="Pfam" id="PF04299">
    <property type="entry name" value="FMN_bind_2"/>
    <property type="match status" value="1"/>
</dbReference>
<sequence length="216" mass="23502">MHTPRQYRPDKRARESALIRQNPFGLIMNVSGGSPTATHVPMLRAPGPEGPPPDEAPLSGTRIIGHMARVNPQWRSFTGRPEVLAVFTGPDGYVSPTVYGVTPAAPTWNYAAVHVHGTVRLIEDADESLAVIQATIDATEAHAPPAWDPAESMDYIHRILAGITAFEITVEAVTSTFKLSQDKPDEIQRRVHDSFAASSQGRHRELAALMADVLDL</sequence>
<accession>A0A6N9YFU0</accession>
<evidence type="ECO:0000313" key="1">
    <source>
        <dbReference type="EMBL" id="NED93775.1"/>
    </source>
</evidence>
<name>A0A6N9YFU0_9ACTN</name>
<dbReference type="SUPFAM" id="SSF50475">
    <property type="entry name" value="FMN-binding split barrel"/>
    <property type="match status" value="1"/>
</dbReference>
<dbReference type="PANTHER" id="PTHR35802">
    <property type="entry name" value="PROTEASE SYNTHASE AND SPORULATION PROTEIN PAI 2"/>
    <property type="match status" value="1"/>
</dbReference>
<dbReference type="InterPro" id="IPR012349">
    <property type="entry name" value="Split_barrel_FMN-bd"/>
</dbReference>
<keyword evidence="2" id="KW-1185">Reference proteome</keyword>
<dbReference type="EMBL" id="JAAGOB010000001">
    <property type="protein sequence ID" value="NED93775.1"/>
    <property type="molecule type" value="Genomic_DNA"/>
</dbReference>
<dbReference type="Proteomes" id="UP000469185">
    <property type="component" value="Unassembled WGS sequence"/>
</dbReference>
<dbReference type="RefSeq" id="WP_163815025.1">
    <property type="nucleotide sequence ID" value="NZ_JAAGOB010000001.1"/>
</dbReference>
<dbReference type="AlphaFoldDB" id="A0A6N9YFU0"/>
<comment type="caution">
    <text evidence="1">The sequence shown here is derived from an EMBL/GenBank/DDBJ whole genome shotgun (WGS) entry which is preliminary data.</text>
</comment>
<organism evidence="1 2">
    <name type="scientific">Phytoactinopolyspora alkaliphila</name>
    <dbReference type="NCBI Taxonomy" id="1783498"/>
    <lineage>
        <taxon>Bacteria</taxon>
        <taxon>Bacillati</taxon>
        <taxon>Actinomycetota</taxon>
        <taxon>Actinomycetes</taxon>
        <taxon>Jiangellales</taxon>
        <taxon>Jiangellaceae</taxon>
        <taxon>Phytoactinopolyspora</taxon>
    </lineage>
</organism>
<dbReference type="PANTHER" id="PTHR35802:SF1">
    <property type="entry name" value="PROTEASE SYNTHASE AND SPORULATION PROTEIN PAI 2"/>
    <property type="match status" value="1"/>
</dbReference>
<evidence type="ECO:0000313" key="2">
    <source>
        <dbReference type="Proteomes" id="UP000469185"/>
    </source>
</evidence>
<dbReference type="PIRSF" id="PIRSF010372">
    <property type="entry name" value="PaiB"/>
    <property type="match status" value="1"/>
</dbReference>
<gene>
    <name evidence="1" type="ORF">G1H11_00410</name>
</gene>
<dbReference type="Gene3D" id="2.30.110.10">
    <property type="entry name" value="Electron Transport, Fmn-binding Protein, Chain A"/>
    <property type="match status" value="1"/>
</dbReference>
<dbReference type="InterPro" id="IPR007396">
    <property type="entry name" value="TR_PAI2-type"/>
</dbReference>
<proteinExistence type="predicted"/>